<organism evidence="2 3">
    <name type="scientific">Stephania yunnanensis</name>
    <dbReference type="NCBI Taxonomy" id="152371"/>
    <lineage>
        <taxon>Eukaryota</taxon>
        <taxon>Viridiplantae</taxon>
        <taxon>Streptophyta</taxon>
        <taxon>Embryophyta</taxon>
        <taxon>Tracheophyta</taxon>
        <taxon>Spermatophyta</taxon>
        <taxon>Magnoliopsida</taxon>
        <taxon>Ranunculales</taxon>
        <taxon>Menispermaceae</taxon>
        <taxon>Menispermoideae</taxon>
        <taxon>Cissampelideae</taxon>
        <taxon>Stephania</taxon>
    </lineage>
</organism>
<feature type="signal peptide" evidence="1">
    <location>
        <begin position="1"/>
        <end position="18"/>
    </location>
</feature>
<dbReference type="Proteomes" id="UP001420932">
    <property type="component" value="Unassembled WGS sequence"/>
</dbReference>
<sequence>MKLIVFVIFLCFFRLVCFLERPPAPHGGLFFGCCGGEGPWKKQDIAIKISRKLERSMKKEEILATQFSS</sequence>
<gene>
    <name evidence="2" type="ORF">Syun_025011</name>
</gene>
<dbReference type="EMBL" id="JBBNAF010000011">
    <property type="protein sequence ID" value="KAK9097966.1"/>
    <property type="molecule type" value="Genomic_DNA"/>
</dbReference>
<dbReference type="AlphaFoldDB" id="A0AAP0HVE5"/>
<evidence type="ECO:0000256" key="1">
    <source>
        <dbReference type="SAM" id="SignalP"/>
    </source>
</evidence>
<name>A0AAP0HVE5_9MAGN</name>
<reference evidence="2 3" key="1">
    <citation type="submission" date="2024-01" db="EMBL/GenBank/DDBJ databases">
        <title>Genome assemblies of Stephania.</title>
        <authorList>
            <person name="Yang L."/>
        </authorList>
    </citation>
    <scope>NUCLEOTIDE SEQUENCE [LARGE SCALE GENOMIC DNA]</scope>
    <source>
        <strain evidence="2">YNDBR</strain>
        <tissue evidence="2">Leaf</tissue>
    </source>
</reference>
<evidence type="ECO:0000313" key="2">
    <source>
        <dbReference type="EMBL" id="KAK9097966.1"/>
    </source>
</evidence>
<accession>A0AAP0HVE5</accession>
<dbReference type="PROSITE" id="PS51257">
    <property type="entry name" value="PROKAR_LIPOPROTEIN"/>
    <property type="match status" value="1"/>
</dbReference>
<protein>
    <submittedName>
        <fullName evidence="2">Uncharacterized protein</fullName>
    </submittedName>
</protein>
<feature type="chain" id="PRO_5042849365" evidence="1">
    <location>
        <begin position="19"/>
        <end position="69"/>
    </location>
</feature>
<proteinExistence type="predicted"/>
<keyword evidence="3" id="KW-1185">Reference proteome</keyword>
<keyword evidence="1" id="KW-0732">Signal</keyword>
<comment type="caution">
    <text evidence="2">The sequence shown here is derived from an EMBL/GenBank/DDBJ whole genome shotgun (WGS) entry which is preliminary data.</text>
</comment>
<evidence type="ECO:0000313" key="3">
    <source>
        <dbReference type="Proteomes" id="UP001420932"/>
    </source>
</evidence>